<comment type="pathway">
    <text evidence="2">One-carbon metabolism; tetrahydrofolate interconversion.</text>
</comment>
<keyword evidence="8" id="KW-0479">Metal-binding</keyword>
<dbReference type="InterPro" id="IPR029041">
    <property type="entry name" value="FAD-linked_oxidoreductase-like"/>
</dbReference>
<dbReference type="FunFam" id="3.20.20.220:FF:000007">
    <property type="entry name" value="Bifunctional homocysteine S-methyltransferase/methylenetetrahydrofolate reductase"/>
    <property type="match status" value="1"/>
</dbReference>
<name>A0A285CJJ9_9BACI</name>
<dbReference type="GO" id="GO:0008168">
    <property type="term" value="F:methyltransferase activity"/>
    <property type="evidence" value="ECO:0007669"/>
    <property type="project" value="UniProtKB-UniRule"/>
</dbReference>
<organism evidence="10 11">
    <name type="scientific">Bacillus oleivorans</name>
    <dbReference type="NCBI Taxonomy" id="1448271"/>
    <lineage>
        <taxon>Bacteria</taxon>
        <taxon>Bacillati</taxon>
        <taxon>Bacillota</taxon>
        <taxon>Bacilli</taxon>
        <taxon>Bacillales</taxon>
        <taxon>Bacillaceae</taxon>
        <taxon>Bacillus</taxon>
    </lineage>
</organism>
<dbReference type="UniPathway" id="UPA00193"/>
<feature type="binding site" evidence="8">
    <location>
        <position position="268"/>
    </location>
    <ligand>
        <name>Zn(2+)</name>
        <dbReference type="ChEBI" id="CHEBI:29105"/>
    </ligand>
</feature>
<dbReference type="GO" id="GO:0032259">
    <property type="term" value="P:methylation"/>
    <property type="evidence" value="ECO:0007669"/>
    <property type="project" value="UniProtKB-KW"/>
</dbReference>
<dbReference type="CDD" id="cd00537">
    <property type="entry name" value="MTHFR"/>
    <property type="match status" value="1"/>
</dbReference>
<evidence type="ECO:0000256" key="7">
    <source>
        <dbReference type="ARBA" id="ARBA00023002"/>
    </source>
</evidence>
<keyword evidence="5 8" id="KW-0808">Transferase</keyword>
<evidence type="ECO:0000259" key="9">
    <source>
        <dbReference type="PROSITE" id="PS50970"/>
    </source>
</evidence>
<dbReference type="RefSeq" id="WP_097156993.1">
    <property type="nucleotide sequence ID" value="NZ_JBEPMQ010000003.1"/>
</dbReference>
<proteinExistence type="predicted"/>
<dbReference type="InterPro" id="IPR036589">
    <property type="entry name" value="HCY_dom_sf"/>
</dbReference>
<keyword evidence="6" id="KW-0274">FAD</keyword>
<keyword evidence="3 8" id="KW-0489">Methyltransferase</keyword>
<dbReference type="Pfam" id="PF02219">
    <property type="entry name" value="MTHFR"/>
    <property type="match status" value="1"/>
</dbReference>
<dbReference type="OrthoDB" id="9803687at2"/>
<sequence length="617" mass="67907">MSLVEDLKSKVLIADGAMGTLLYSHGIDRCIDELNISKPDEVLKVHQAYLKAGAQVIQTNTYGANYQKLARYGLEDQVKEINQAAVRIAKEATNLNQNAYVLGTIGGIRGIKKSVASLGEIKRSFREQLFWLLQSEVDGILLETYYDFEEICTVLQIARHETNIPIIAQVSLHEVGYLQNGMELSDALFQLEKLGADVVGMNCRLGPHHTIRSLETVPLPQKAFLSAYPNASLPQYVDGEYTYGGDDDYFEKSALALYKEGVRLIGGCCGTTPRHIAAFARAVKDKAPVLEKVLPERKVQVQLKSSGSSTKHVYKKAKTTRSIIVELDPPRHLDTTVFFAGAKALKEAGIDALTMADNSLATPRISNIALASRIKNDIGVPPLVHIACRDRNLIGIESHLMGLHSLGITDLLAVTGDPAKIGDFPGASSVYDLNSFDLIKLIKQFNEGLSSSGKQLKGKTDFSVAGAFNPNVRNLDRAVQRLEKKLAAGADYFISQPVYSEEKMVEIYESVKGLDVPIYIGVMPLTGARNAEFLHNEVPGITLSEQILTRMSACGTDKLKATQEGMAIAKHLIDAAFDLFNGIYLITPFLRYDMTVELTKYIHDKEAQRKERKVFNG</sequence>
<dbReference type="Gene3D" id="3.20.20.330">
    <property type="entry name" value="Homocysteine-binding-like domain"/>
    <property type="match status" value="1"/>
</dbReference>
<dbReference type="GO" id="GO:0035999">
    <property type="term" value="P:tetrahydrofolate interconversion"/>
    <property type="evidence" value="ECO:0007669"/>
    <property type="project" value="UniProtKB-UniPathway"/>
</dbReference>
<dbReference type="GO" id="GO:0046872">
    <property type="term" value="F:metal ion binding"/>
    <property type="evidence" value="ECO:0007669"/>
    <property type="project" value="UniProtKB-KW"/>
</dbReference>
<feature type="binding site" evidence="8">
    <location>
        <position position="269"/>
    </location>
    <ligand>
        <name>Zn(2+)</name>
        <dbReference type="ChEBI" id="CHEBI:29105"/>
    </ligand>
</feature>
<evidence type="ECO:0000256" key="8">
    <source>
        <dbReference type="PROSITE-ProRule" id="PRU00333"/>
    </source>
</evidence>
<dbReference type="SUPFAM" id="SSF51730">
    <property type="entry name" value="FAD-linked oxidoreductase"/>
    <property type="match status" value="1"/>
</dbReference>
<dbReference type="GO" id="GO:0004489">
    <property type="term" value="F:methylenetetrahydrofolate reductase [NAD(P)H] activity"/>
    <property type="evidence" value="ECO:0007669"/>
    <property type="project" value="InterPro"/>
</dbReference>
<evidence type="ECO:0000256" key="6">
    <source>
        <dbReference type="ARBA" id="ARBA00022827"/>
    </source>
</evidence>
<dbReference type="Gene3D" id="3.20.20.220">
    <property type="match status" value="1"/>
</dbReference>
<feature type="binding site" evidence="8">
    <location>
        <position position="203"/>
    </location>
    <ligand>
        <name>Zn(2+)</name>
        <dbReference type="ChEBI" id="CHEBI:29105"/>
    </ligand>
</feature>
<evidence type="ECO:0000256" key="2">
    <source>
        <dbReference type="ARBA" id="ARBA00004777"/>
    </source>
</evidence>
<dbReference type="SUPFAM" id="SSF82282">
    <property type="entry name" value="Homocysteine S-methyltransferase"/>
    <property type="match status" value="1"/>
</dbReference>
<dbReference type="InterPro" id="IPR003726">
    <property type="entry name" value="HCY_dom"/>
</dbReference>
<evidence type="ECO:0000256" key="3">
    <source>
        <dbReference type="ARBA" id="ARBA00022603"/>
    </source>
</evidence>
<dbReference type="Pfam" id="PF02574">
    <property type="entry name" value="S-methyl_trans"/>
    <property type="match status" value="1"/>
</dbReference>
<evidence type="ECO:0000256" key="5">
    <source>
        <dbReference type="ARBA" id="ARBA00022679"/>
    </source>
</evidence>
<keyword evidence="8" id="KW-0862">Zinc</keyword>
<evidence type="ECO:0000256" key="1">
    <source>
        <dbReference type="ARBA" id="ARBA00001974"/>
    </source>
</evidence>
<accession>A0A285CJJ9</accession>
<comment type="cofactor">
    <cofactor evidence="1">
        <name>FAD</name>
        <dbReference type="ChEBI" id="CHEBI:57692"/>
    </cofactor>
</comment>
<feature type="domain" description="Hcy-binding" evidence="9">
    <location>
        <begin position="1"/>
        <end position="283"/>
    </location>
</feature>
<comment type="cofactor">
    <cofactor evidence="8">
        <name>Zn(2+)</name>
        <dbReference type="ChEBI" id="CHEBI:29105"/>
    </cofactor>
</comment>
<dbReference type="NCBIfam" id="NF006396">
    <property type="entry name" value="PRK08645.1"/>
    <property type="match status" value="1"/>
</dbReference>
<dbReference type="GO" id="GO:0006555">
    <property type="term" value="P:methionine metabolic process"/>
    <property type="evidence" value="ECO:0007669"/>
    <property type="project" value="InterPro"/>
</dbReference>
<dbReference type="PROSITE" id="PS50970">
    <property type="entry name" value="HCY"/>
    <property type="match status" value="1"/>
</dbReference>
<evidence type="ECO:0000256" key="4">
    <source>
        <dbReference type="ARBA" id="ARBA00022630"/>
    </source>
</evidence>
<dbReference type="EMBL" id="OAOP01000001">
    <property type="protein sequence ID" value="SNX67173.1"/>
    <property type="molecule type" value="Genomic_DNA"/>
</dbReference>
<keyword evidence="4" id="KW-0285">Flavoprotein</keyword>
<dbReference type="Proteomes" id="UP000219546">
    <property type="component" value="Unassembled WGS sequence"/>
</dbReference>
<protein>
    <submittedName>
        <fullName evidence="10">Homocysteine S-methyltransferase</fullName>
    </submittedName>
</protein>
<gene>
    <name evidence="10" type="ORF">SAMN05877753_101490</name>
</gene>
<dbReference type="InterPro" id="IPR003171">
    <property type="entry name" value="Mehydrof_redctse-like"/>
</dbReference>
<dbReference type="PANTHER" id="PTHR11103:SF18">
    <property type="entry name" value="SLR1189 PROTEIN"/>
    <property type="match status" value="1"/>
</dbReference>
<keyword evidence="11" id="KW-1185">Reference proteome</keyword>
<dbReference type="PANTHER" id="PTHR11103">
    <property type="entry name" value="SLR1189 PROTEIN"/>
    <property type="match status" value="1"/>
</dbReference>
<evidence type="ECO:0000313" key="10">
    <source>
        <dbReference type="EMBL" id="SNX67173.1"/>
    </source>
</evidence>
<reference evidence="10 11" key="1">
    <citation type="submission" date="2017-08" db="EMBL/GenBank/DDBJ databases">
        <authorList>
            <person name="de Groot N.N."/>
        </authorList>
    </citation>
    <scope>NUCLEOTIDE SEQUENCE [LARGE SCALE GENOMIC DNA]</scope>
    <source>
        <strain evidence="10 11">JC228</strain>
    </source>
</reference>
<dbReference type="AlphaFoldDB" id="A0A285CJJ9"/>
<keyword evidence="7" id="KW-0560">Oxidoreductase</keyword>
<evidence type="ECO:0000313" key="11">
    <source>
        <dbReference type="Proteomes" id="UP000219546"/>
    </source>
</evidence>